<dbReference type="Gene3D" id="1.10.287.1490">
    <property type="match status" value="1"/>
</dbReference>
<proteinExistence type="predicted"/>
<feature type="region of interest" description="Disordered" evidence="1">
    <location>
        <begin position="73"/>
        <end position="96"/>
    </location>
</feature>
<dbReference type="AlphaFoldDB" id="A0A1R2CI40"/>
<comment type="caution">
    <text evidence="2">The sequence shown here is derived from an EMBL/GenBank/DDBJ whole genome shotgun (WGS) entry which is preliminary data.</text>
</comment>
<gene>
    <name evidence="2" type="ORF">SteCoe_9312</name>
</gene>
<dbReference type="OrthoDB" id="323852at2759"/>
<evidence type="ECO:0000313" key="3">
    <source>
        <dbReference type="Proteomes" id="UP000187209"/>
    </source>
</evidence>
<name>A0A1R2CI40_9CILI</name>
<organism evidence="2 3">
    <name type="scientific">Stentor coeruleus</name>
    <dbReference type="NCBI Taxonomy" id="5963"/>
    <lineage>
        <taxon>Eukaryota</taxon>
        <taxon>Sar</taxon>
        <taxon>Alveolata</taxon>
        <taxon>Ciliophora</taxon>
        <taxon>Postciliodesmatophora</taxon>
        <taxon>Heterotrichea</taxon>
        <taxon>Heterotrichida</taxon>
        <taxon>Stentoridae</taxon>
        <taxon>Stentor</taxon>
    </lineage>
</organism>
<feature type="compositionally biased region" description="Polar residues" evidence="1">
    <location>
        <begin position="84"/>
        <end position="96"/>
    </location>
</feature>
<accession>A0A1R2CI40</accession>
<dbReference type="EMBL" id="MPUH01000144">
    <property type="protein sequence ID" value="OMJ88692.1"/>
    <property type="molecule type" value="Genomic_DNA"/>
</dbReference>
<reference evidence="2 3" key="1">
    <citation type="submission" date="2016-11" db="EMBL/GenBank/DDBJ databases">
        <title>The macronuclear genome of Stentor coeruleus: a giant cell with tiny introns.</title>
        <authorList>
            <person name="Slabodnick M."/>
            <person name="Ruby J.G."/>
            <person name="Reiff S.B."/>
            <person name="Swart E.C."/>
            <person name="Gosai S."/>
            <person name="Prabakaran S."/>
            <person name="Witkowska E."/>
            <person name="Larue G.E."/>
            <person name="Fisher S."/>
            <person name="Freeman R.M."/>
            <person name="Gunawardena J."/>
            <person name="Chu W."/>
            <person name="Stover N.A."/>
            <person name="Gregory B.D."/>
            <person name="Nowacki M."/>
            <person name="Derisi J."/>
            <person name="Roy S.W."/>
            <person name="Marshall W.F."/>
            <person name="Sood P."/>
        </authorList>
    </citation>
    <scope>NUCLEOTIDE SEQUENCE [LARGE SCALE GENOMIC DNA]</scope>
    <source>
        <strain evidence="2">WM001</strain>
    </source>
</reference>
<dbReference type="Proteomes" id="UP000187209">
    <property type="component" value="Unassembled WGS sequence"/>
</dbReference>
<keyword evidence="3" id="KW-1185">Reference proteome</keyword>
<protein>
    <submittedName>
        <fullName evidence="2">Uncharacterized protein</fullName>
    </submittedName>
</protein>
<evidence type="ECO:0000256" key="1">
    <source>
        <dbReference type="SAM" id="MobiDB-lite"/>
    </source>
</evidence>
<sequence length="349" mass="40772">METAQELKQTLNVLKRALIIEREERKENAANLEATKVKLKAIDEEIEAKVIQLNTITEKQGQLDEELSKAKDRLKNLPKAKPTPQKTSGSGSTKSIQALEQQNEKLMEEYSTLTRENKEDEEKVIKLKQELESYTKELSKTDEIIKEINNSVIRKNDEVNNKISSLSNEIAEIVKNKMRTLEKNSEYEEDIQNILITNKRMSEDTNNLKDFIKNKSELENRLIESVKSHEAMELDLESQVLRCKTQLFDSNDFYQEFEIKVFSLMMKCKGSMIIKKNNTGEFVIELLYKTKKECIFFREISNVYEHQNKDDRFVIEYNNKTKEILAENKGEIVARIREIIQRSQGIYSI</sequence>
<evidence type="ECO:0000313" key="2">
    <source>
        <dbReference type="EMBL" id="OMJ88692.1"/>
    </source>
</evidence>